<proteinExistence type="inferred from homology"/>
<keyword evidence="5" id="KW-0812">Transmembrane</keyword>
<accession>K3WZ98</accession>
<dbReference type="Pfam" id="PF01204">
    <property type="entry name" value="Trehalase"/>
    <property type="match status" value="1"/>
</dbReference>
<dbReference type="eggNOG" id="KOG0602">
    <property type="taxonomic scope" value="Eukaryota"/>
</dbReference>
<comment type="similarity">
    <text evidence="1 4">Belongs to the glycosyl hydrolase 37 family.</text>
</comment>
<dbReference type="OMA" id="RYWDASD"/>
<dbReference type="InParanoid" id="K3WZ98"/>
<dbReference type="GO" id="GO:0004555">
    <property type="term" value="F:alpha,alpha-trehalase activity"/>
    <property type="evidence" value="ECO:0007669"/>
    <property type="project" value="UniProtKB-EC"/>
</dbReference>
<feature type="transmembrane region" description="Helical" evidence="5">
    <location>
        <begin position="131"/>
        <end position="150"/>
    </location>
</feature>
<reference evidence="6" key="3">
    <citation type="submission" date="2015-02" db="UniProtKB">
        <authorList>
            <consortium name="EnsemblProtists"/>
        </authorList>
    </citation>
    <scope>IDENTIFICATION</scope>
    <source>
        <strain evidence="6">DAOM BR144</strain>
    </source>
</reference>
<evidence type="ECO:0000256" key="2">
    <source>
        <dbReference type="ARBA" id="ARBA00022801"/>
    </source>
</evidence>
<keyword evidence="2 4" id="KW-0378">Hydrolase</keyword>
<dbReference type="EC" id="3.2.1.28" evidence="4"/>
<evidence type="ECO:0000256" key="1">
    <source>
        <dbReference type="ARBA" id="ARBA00005615"/>
    </source>
</evidence>
<evidence type="ECO:0000313" key="7">
    <source>
        <dbReference type="Proteomes" id="UP000019132"/>
    </source>
</evidence>
<dbReference type="PROSITE" id="PS00927">
    <property type="entry name" value="TREHALASE_1"/>
    <property type="match status" value="1"/>
</dbReference>
<dbReference type="Proteomes" id="UP000019132">
    <property type="component" value="Unassembled WGS sequence"/>
</dbReference>
<dbReference type="PANTHER" id="PTHR23403">
    <property type="entry name" value="TREHALASE"/>
    <property type="match status" value="1"/>
</dbReference>
<organism evidence="6 7">
    <name type="scientific">Globisporangium ultimum (strain ATCC 200006 / CBS 805.95 / DAOM BR144)</name>
    <name type="common">Pythium ultimum</name>
    <dbReference type="NCBI Taxonomy" id="431595"/>
    <lineage>
        <taxon>Eukaryota</taxon>
        <taxon>Sar</taxon>
        <taxon>Stramenopiles</taxon>
        <taxon>Oomycota</taxon>
        <taxon>Peronosporomycetes</taxon>
        <taxon>Pythiales</taxon>
        <taxon>Pythiaceae</taxon>
        <taxon>Globisporangium</taxon>
    </lineage>
</organism>
<dbReference type="InterPro" id="IPR001661">
    <property type="entry name" value="Glyco_hydro_37"/>
</dbReference>
<keyword evidence="5" id="KW-0472">Membrane</keyword>
<protein>
    <recommendedName>
        <fullName evidence="4">Trehalase</fullName>
        <ecNumber evidence="4">3.2.1.28</ecNumber>
    </recommendedName>
    <alternativeName>
        <fullName evidence="4">Alpha-trehalose glucohydrolase</fullName>
    </alternativeName>
</protein>
<sequence length="789" mass="89986">MPPSYAFTPPQSPRMTDCNGDNSYNRECVVVGENTFEITTVSPKHAMAEHGKDAAERERWIKSLQWEDQLQMLIKKNTIESSAKDGMSLNEEEICLCPKMGDRCGQKTRMGYRVRVGRQTLLSTMKRHKKVVMIVAVALLSFILWLYALLSAKTLIPPSRNLDAQPAAAKTKAIVPASKFRPDPATTAKLAKVLPSFTLPPEIELRADAETERVMDIYCRGPILHAVQMANVYSDSKHFVDMPIKTNSSPFDIIMDFQQRKLAMTEFQPDDHTFTHDVMLRHFIEDHFDPPGTDLSPITPFDYQEHQIPPMIADIQDPGLREWAVSLHHLWRTLGRVPNTQVRSSYLHAKAFADPRLRRPQNILIVPGGRFRESYYWDSYWIVQGLIVSDMRFTARGIVNNLLEYVAEFGFVPNGGRIYYLTRSQPPMLSDMVKLVARTGKNNEAEVEYDEEYLKAAVPVLEKEYRFWMQLGPSGHAVEIVKPSRGEDGVTRNVTHVLNRYTSSANHPRPESYREDVVVAAAIYGHTVGMDAGNAASTESKDMYYNDVIAAAESGWDFSSRWFRQEADMKTMFTSAVIPVDLNAIMYRMERNLMRFHEYLGNSDRVQYFRSAAERRLEAMDEILWSEEFHSWKDFNMETMAHSRVISVSDFTPLWAKAFDPNDTKRLQAVIQALQDSGLLQIGGIQTTNTFTGQQWDAPNAWPPEQDIVMEGLLAVNTQESHELARELMRNWVRTSFTAWKQTGLMFEKYNATEVGGLGVGGEYFPQFGFGWTNGVILKFLTIHQNLLP</sequence>
<keyword evidence="3 4" id="KW-0326">Glycosidase</keyword>
<dbReference type="HOGENOM" id="CLU_006451_4_2_1"/>
<dbReference type="GO" id="GO:0005993">
    <property type="term" value="P:trehalose catabolic process"/>
    <property type="evidence" value="ECO:0007669"/>
    <property type="project" value="TreeGrafter"/>
</dbReference>
<dbReference type="EMBL" id="GL376602">
    <property type="status" value="NOT_ANNOTATED_CDS"/>
    <property type="molecule type" value="Genomic_DNA"/>
</dbReference>
<dbReference type="Gene3D" id="1.50.10.10">
    <property type="match status" value="1"/>
</dbReference>
<dbReference type="InterPro" id="IPR012341">
    <property type="entry name" value="6hp_glycosidase-like_sf"/>
</dbReference>
<keyword evidence="7" id="KW-1185">Reference proteome</keyword>
<dbReference type="EnsemblProtists" id="PYU1_T010297">
    <property type="protein sequence ID" value="PYU1_T010297"/>
    <property type="gene ID" value="PYU1_G010277"/>
</dbReference>
<dbReference type="AlphaFoldDB" id="K3WZ98"/>
<reference evidence="7" key="2">
    <citation type="submission" date="2010-04" db="EMBL/GenBank/DDBJ databases">
        <authorList>
            <person name="Buell R."/>
            <person name="Hamilton J."/>
            <person name="Hostetler J."/>
        </authorList>
    </citation>
    <scope>NUCLEOTIDE SEQUENCE [LARGE SCALE GENOMIC DNA]</scope>
    <source>
        <strain evidence="7">DAOM:BR144</strain>
    </source>
</reference>
<dbReference type="PANTHER" id="PTHR23403:SF1">
    <property type="entry name" value="TREHALASE"/>
    <property type="match status" value="1"/>
</dbReference>
<dbReference type="PRINTS" id="PR00744">
    <property type="entry name" value="GLHYDRLASE37"/>
</dbReference>
<dbReference type="InterPro" id="IPR018232">
    <property type="entry name" value="Glyco_hydro_37_CS"/>
</dbReference>
<dbReference type="STRING" id="431595.K3WZ98"/>
<evidence type="ECO:0000256" key="4">
    <source>
        <dbReference type="RuleBase" id="RU361180"/>
    </source>
</evidence>
<dbReference type="PROSITE" id="PS00928">
    <property type="entry name" value="TREHALASE_2"/>
    <property type="match status" value="1"/>
</dbReference>
<evidence type="ECO:0000256" key="3">
    <source>
        <dbReference type="ARBA" id="ARBA00023295"/>
    </source>
</evidence>
<name>K3WZ98_GLOUD</name>
<reference evidence="7" key="1">
    <citation type="journal article" date="2010" name="Genome Biol.">
        <title>Genome sequence of the necrotrophic plant pathogen Pythium ultimum reveals original pathogenicity mechanisms and effector repertoire.</title>
        <authorList>
            <person name="Levesque C.A."/>
            <person name="Brouwer H."/>
            <person name="Cano L."/>
            <person name="Hamilton J.P."/>
            <person name="Holt C."/>
            <person name="Huitema E."/>
            <person name="Raffaele S."/>
            <person name="Robideau G.P."/>
            <person name="Thines M."/>
            <person name="Win J."/>
            <person name="Zerillo M.M."/>
            <person name="Beakes G.W."/>
            <person name="Boore J.L."/>
            <person name="Busam D."/>
            <person name="Dumas B."/>
            <person name="Ferriera S."/>
            <person name="Fuerstenberg S.I."/>
            <person name="Gachon C.M."/>
            <person name="Gaulin E."/>
            <person name="Govers F."/>
            <person name="Grenville-Briggs L."/>
            <person name="Horner N."/>
            <person name="Hostetler J."/>
            <person name="Jiang R.H."/>
            <person name="Johnson J."/>
            <person name="Krajaejun T."/>
            <person name="Lin H."/>
            <person name="Meijer H.J."/>
            <person name="Moore B."/>
            <person name="Morris P."/>
            <person name="Phuntmart V."/>
            <person name="Puiu D."/>
            <person name="Shetty J."/>
            <person name="Stajich J.E."/>
            <person name="Tripathy S."/>
            <person name="Wawra S."/>
            <person name="van West P."/>
            <person name="Whitty B.R."/>
            <person name="Coutinho P.M."/>
            <person name="Henrissat B."/>
            <person name="Martin F."/>
            <person name="Thomas P.D."/>
            <person name="Tyler B.M."/>
            <person name="De Vries R.P."/>
            <person name="Kamoun S."/>
            <person name="Yandell M."/>
            <person name="Tisserat N."/>
            <person name="Buell C.R."/>
        </authorList>
    </citation>
    <scope>NUCLEOTIDE SEQUENCE</scope>
    <source>
        <strain evidence="7">DAOM:BR144</strain>
    </source>
</reference>
<evidence type="ECO:0000313" key="6">
    <source>
        <dbReference type="EnsemblProtists" id="PYU1_T010297"/>
    </source>
</evidence>
<dbReference type="SUPFAM" id="SSF48208">
    <property type="entry name" value="Six-hairpin glycosidases"/>
    <property type="match status" value="1"/>
</dbReference>
<keyword evidence="5" id="KW-1133">Transmembrane helix</keyword>
<comment type="catalytic activity">
    <reaction evidence="4">
        <text>alpha,alpha-trehalose + H2O = alpha-D-glucose + beta-D-glucose</text>
        <dbReference type="Rhea" id="RHEA:32675"/>
        <dbReference type="ChEBI" id="CHEBI:15377"/>
        <dbReference type="ChEBI" id="CHEBI:15903"/>
        <dbReference type="ChEBI" id="CHEBI:16551"/>
        <dbReference type="ChEBI" id="CHEBI:17925"/>
        <dbReference type="EC" id="3.2.1.28"/>
    </reaction>
</comment>
<evidence type="ECO:0000256" key="5">
    <source>
        <dbReference type="SAM" id="Phobius"/>
    </source>
</evidence>
<dbReference type="VEuPathDB" id="FungiDB:PYU1_G010277"/>
<dbReference type="InterPro" id="IPR008928">
    <property type="entry name" value="6-hairpin_glycosidase_sf"/>
</dbReference>